<dbReference type="AlphaFoldDB" id="A0A830C9L8"/>
<reference evidence="7" key="1">
    <citation type="submission" date="2020-07" db="EMBL/GenBank/DDBJ databases">
        <title>Ethylene signaling mediates host invasion by parasitic plants.</title>
        <authorList>
            <person name="Yoshida S."/>
        </authorList>
    </citation>
    <scope>NUCLEOTIDE SEQUENCE</scope>
    <source>
        <strain evidence="7">Okayama</strain>
    </source>
</reference>
<accession>A0A830C9L8</accession>
<dbReference type="EMBL" id="BMAC01000287">
    <property type="protein sequence ID" value="GFP92703.1"/>
    <property type="molecule type" value="Genomic_DNA"/>
</dbReference>
<keyword evidence="3 6" id="KW-0713">Self-incompatibility</keyword>
<organism evidence="7 8">
    <name type="scientific">Phtheirospermum japonicum</name>
    <dbReference type="NCBI Taxonomy" id="374723"/>
    <lineage>
        <taxon>Eukaryota</taxon>
        <taxon>Viridiplantae</taxon>
        <taxon>Streptophyta</taxon>
        <taxon>Embryophyta</taxon>
        <taxon>Tracheophyta</taxon>
        <taxon>Spermatophyta</taxon>
        <taxon>Magnoliopsida</taxon>
        <taxon>eudicotyledons</taxon>
        <taxon>Gunneridae</taxon>
        <taxon>Pentapetalae</taxon>
        <taxon>asterids</taxon>
        <taxon>lamiids</taxon>
        <taxon>Lamiales</taxon>
        <taxon>Orobanchaceae</taxon>
        <taxon>Orobanchaceae incertae sedis</taxon>
        <taxon>Phtheirospermum</taxon>
    </lineage>
</organism>
<dbReference type="PANTHER" id="PTHR31232:SF61">
    <property type="entry name" value="S-PROTEIN HOMOLOG"/>
    <property type="match status" value="1"/>
</dbReference>
<proteinExistence type="inferred from homology"/>
<evidence type="ECO:0000256" key="6">
    <source>
        <dbReference type="RuleBase" id="RU367044"/>
    </source>
</evidence>
<sequence length="140" mass="16599">MDKYLLQILILSTIIFQTTAFSDKRICFFSIRIHVYIVNQFPANSPPLQLHCASGNNDLGHHLLLPGQEYTFNFCINFKTLFFCHFWWNEKDLAFEVFNNVGEHNRRCIAHGICYWELRSDGIYFSNDKPPNKLTKLYNW</sequence>
<dbReference type="OrthoDB" id="1848419at2759"/>
<feature type="chain" id="PRO_5033097159" description="S-protein homolog" evidence="6">
    <location>
        <begin position="21"/>
        <end position="140"/>
    </location>
</feature>
<name>A0A830C9L8_9LAMI</name>
<protein>
    <recommendedName>
        <fullName evidence="6">S-protein homolog</fullName>
    </recommendedName>
</protein>
<evidence type="ECO:0000313" key="7">
    <source>
        <dbReference type="EMBL" id="GFP92703.1"/>
    </source>
</evidence>
<comment type="similarity">
    <text evidence="2 6">Belongs to the plant self-incompatibility (S1) protein family.</text>
</comment>
<keyword evidence="8" id="KW-1185">Reference proteome</keyword>
<evidence type="ECO:0000313" key="8">
    <source>
        <dbReference type="Proteomes" id="UP000653305"/>
    </source>
</evidence>
<evidence type="ECO:0000256" key="4">
    <source>
        <dbReference type="ARBA" id="ARBA00022525"/>
    </source>
</evidence>
<gene>
    <name evidence="7" type="ORF">PHJA_001414500</name>
</gene>
<keyword evidence="4 6" id="KW-0964">Secreted</keyword>
<dbReference type="Proteomes" id="UP000653305">
    <property type="component" value="Unassembled WGS sequence"/>
</dbReference>
<evidence type="ECO:0000256" key="1">
    <source>
        <dbReference type="ARBA" id="ARBA00004613"/>
    </source>
</evidence>
<dbReference type="InterPro" id="IPR010264">
    <property type="entry name" value="Self-incomp_S1"/>
</dbReference>
<dbReference type="GO" id="GO:0005576">
    <property type="term" value="C:extracellular region"/>
    <property type="evidence" value="ECO:0007669"/>
    <property type="project" value="UniProtKB-SubCell"/>
</dbReference>
<dbReference type="PANTHER" id="PTHR31232">
    <property type="match status" value="1"/>
</dbReference>
<comment type="caution">
    <text evidence="7">The sequence shown here is derived from an EMBL/GenBank/DDBJ whole genome shotgun (WGS) entry which is preliminary data.</text>
</comment>
<evidence type="ECO:0000256" key="2">
    <source>
        <dbReference type="ARBA" id="ARBA00005581"/>
    </source>
</evidence>
<keyword evidence="5 6" id="KW-0732">Signal</keyword>
<evidence type="ECO:0000256" key="5">
    <source>
        <dbReference type="ARBA" id="ARBA00022729"/>
    </source>
</evidence>
<evidence type="ECO:0000256" key="3">
    <source>
        <dbReference type="ARBA" id="ARBA00022471"/>
    </source>
</evidence>
<comment type="subcellular location">
    <subcellularLocation>
        <location evidence="1 6">Secreted</location>
    </subcellularLocation>
</comment>
<dbReference type="GO" id="GO:0060320">
    <property type="term" value="P:rejection of self pollen"/>
    <property type="evidence" value="ECO:0007669"/>
    <property type="project" value="UniProtKB-KW"/>
</dbReference>
<feature type="signal peptide" evidence="6">
    <location>
        <begin position="1"/>
        <end position="20"/>
    </location>
</feature>
<dbReference type="Pfam" id="PF05938">
    <property type="entry name" value="Self-incomp_S1"/>
    <property type="match status" value="1"/>
</dbReference>